<reference evidence="4" key="1">
    <citation type="submission" date="2017-08" db="EMBL/GenBank/DDBJ databases">
        <authorList>
            <person name="Polle J.E."/>
            <person name="Barry K."/>
            <person name="Cushman J."/>
            <person name="Schmutz J."/>
            <person name="Tran D."/>
            <person name="Hathwaick L.T."/>
            <person name="Yim W.C."/>
            <person name="Jenkins J."/>
            <person name="Mckie-Krisberg Z.M."/>
            <person name="Prochnik S."/>
            <person name="Lindquist E."/>
            <person name="Dockter R.B."/>
            <person name="Adam C."/>
            <person name="Molina H."/>
            <person name="Bunkerborg J."/>
            <person name="Jin E."/>
            <person name="Buchheim M."/>
            <person name="Magnuson J."/>
        </authorList>
    </citation>
    <scope>NUCLEOTIDE SEQUENCE</scope>
    <source>
        <strain evidence="4">CCAP 19/18</strain>
    </source>
</reference>
<dbReference type="Gene3D" id="3.30.300.130">
    <property type="entry name" value="Fe-S cluster assembly (FSCA)"/>
    <property type="match status" value="2"/>
</dbReference>
<dbReference type="Proteomes" id="UP000815325">
    <property type="component" value="Unassembled WGS sequence"/>
</dbReference>
<keyword evidence="5" id="KW-1185">Reference proteome</keyword>
<dbReference type="SUPFAM" id="SSF117916">
    <property type="entry name" value="Fe-S cluster assembly (FSCA) domain-like"/>
    <property type="match status" value="1"/>
</dbReference>
<evidence type="ECO:0000256" key="2">
    <source>
        <dbReference type="SAM" id="MobiDB-lite"/>
    </source>
</evidence>
<accession>A0ABQ7GMZ7</accession>
<feature type="domain" description="NIF system FeS cluster assembly NifU C-terminal" evidence="3">
    <location>
        <begin position="285"/>
        <end position="343"/>
    </location>
</feature>
<evidence type="ECO:0000313" key="4">
    <source>
        <dbReference type="EMBL" id="KAF5835968.1"/>
    </source>
</evidence>
<sequence>MHTLRVLDTFILQAHDAEDRPAYTIRKDQDDGSVLIPVAQWLAEREGEKPLGVYALYNEHKEMQYVGYARNMVQSVRNHVLRVPSGRATHVRSMLFANKAMATRDQLEQQATAWIQEELGKEGAVPPGNGPERDMWEGTGEYWSGRQMTEAEAEEHADKAAKLRRAMGEVLLDDLPATGDEDTKQRRLNTIKAMEGGDWSEVIDKQTTEAIGGPTPAPEPATSSAAASSSSTASEEAAASSTEASEEVPAEQPIASPFARAQVHRTVGESTQGATKALTLEAADQVLNEVRPYLIDDGGDVEVVNVEDGVVSLKLQGACGTCASSGATMKMGIERALKAAFGDALKEVVQVDKIDVTSATIENVDMHLNMLRGAVTSMGGSVDVLEVTDGVCKLKYKGPAPIAKGVSAAIRDQFPDIQEVQFT</sequence>
<gene>
    <name evidence="4" type="ORF">DUNSADRAFT_6633</name>
</gene>
<dbReference type="PANTHER" id="PTHR11178:SF15">
    <property type="entry name" value="NIFU-LIKE PROTEIN 1, CHLOROPLASTIC"/>
    <property type="match status" value="1"/>
</dbReference>
<dbReference type="InterPro" id="IPR034904">
    <property type="entry name" value="FSCA_dom_sf"/>
</dbReference>
<comment type="similarity">
    <text evidence="1">Belongs to the NifU family.</text>
</comment>
<name>A0ABQ7GMZ7_DUNSA</name>
<comment type="caution">
    <text evidence="4">The sequence shown here is derived from an EMBL/GenBank/DDBJ whole genome shotgun (WGS) entry which is preliminary data.</text>
</comment>
<dbReference type="EMBL" id="MU069681">
    <property type="protein sequence ID" value="KAF5835968.1"/>
    <property type="molecule type" value="Genomic_DNA"/>
</dbReference>
<feature type="region of interest" description="Disordered" evidence="2">
    <location>
        <begin position="209"/>
        <end position="251"/>
    </location>
</feature>
<dbReference type="Pfam" id="PF01106">
    <property type="entry name" value="NifU"/>
    <property type="match status" value="1"/>
</dbReference>
<proteinExistence type="inferred from homology"/>
<dbReference type="PANTHER" id="PTHR11178">
    <property type="entry name" value="IRON-SULFUR CLUSTER SCAFFOLD PROTEIN NFU-RELATED"/>
    <property type="match status" value="1"/>
</dbReference>
<feature type="compositionally biased region" description="Low complexity" evidence="2">
    <location>
        <begin position="220"/>
        <end position="243"/>
    </location>
</feature>
<dbReference type="InterPro" id="IPR001075">
    <property type="entry name" value="NIF_FeS_clus_asmbl_NifU_C"/>
</dbReference>
<evidence type="ECO:0000313" key="5">
    <source>
        <dbReference type="Proteomes" id="UP000815325"/>
    </source>
</evidence>
<organism evidence="4 5">
    <name type="scientific">Dunaliella salina</name>
    <name type="common">Green alga</name>
    <name type="synonym">Protococcus salinus</name>
    <dbReference type="NCBI Taxonomy" id="3046"/>
    <lineage>
        <taxon>Eukaryota</taxon>
        <taxon>Viridiplantae</taxon>
        <taxon>Chlorophyta</taxon>
        <taxon>core chlorophytes</taxon>
        <taxon>Chlorophyceae</taxon>
        <taxon>CS clade</taxon>
        <taxon>Chlamydomonadales</taxon>
        <taxon>Dunaliellaceae</taxon>
        <taxon>Dunaliella</taxon>
    </lineage>
</organism>
<evidence type="ECO:0000256" key="1">
    <source>
        <dbReference type="ARBA" id="ARBA00006420"/>
    </source>
</evidence>
<evidence type="ECO:0000259" key="3">
    <source>
        <dbReference type="Pfam" id="PF01106"/>
    </source>
</evidence>
<protein>
    <submittedName>
        <fullName evidence="4">NifU-domain-containing protein</fullName>
    </submittedName>
</protein>